<dbReference type="Pfam" id="PF20253">
    <property type="entry name" value="DUF6604"/>
    <property type="match status" value="1"/>
</dbReference>
<gene>
    <name evidence="3" type="ORF">BJ508DRAFT_413529</name>
</gene>
<evidence type="ECO:0000259" key="2">
    <source>
        <dbReference type="Pfam" id="PF20253"/>
    </source>
</evidence>
<evidence type="ECO:0000256" key="1">
    <source>
        <dbReference type="SAM" id="MobiDB-lite"/>
    </source>
</evidence>
<evidence type="ECO:0000313" key="4">
    <source>
        <dbReference type="Proteomes" id="UP000275078"/>
    </source>
</evidence>
<dbReference type="PANTHER" id="PTHR38795">
    <property type="entry name" value="DUF6604 DOMAIN-CONTAINING PROTEIN"/>
    <property type="match status" value="1"/>
</dbReference>
<dbReference type="OrthoDB" id="5339038at2759"/>
<name>A0A3N4IB81_ASCIM</name>
<feature type="compositionally biased region" description="Basic residues" evidence="1">
    <location>
        <begin position="206"/>
        <end position="221"/>
    </location>
</feature>
<evidence type="ECO:0000313" key="3">
    <source>
        <dbReference type="EMBL" id="RPA83332.1"/>
    </source>
</evidence>
<feature type="compositionally biased region" description="Polar residues" evidence="1">
    <location>
        <begin position="189"/>
        <end position="199"/>
    </location>
</feature>
<dbReference type="PIRSF" id="PIRSF028035">
    <property type="entry name" value="UCP028035"/>
    <property type="match status" value="1"/>
</dbReference>
<feature type="region of interest" description="Disordered" evidence="1">
    <location>
        <begin position="175"/>
        <end position="230"/>
    </location>
</feature>
<dbReference type="InterPro" id="IPR046539">
    <property type="entry name" value="DUF6604"/>
</dbReference>
<accession>A0A3N4IB81</accession>
<dbReference type="Proteomes" id="UP000275078">
    <property type="component" value="Unassembled WGS sequence"/>
</dbReference>
<sequence>MFDRDIYRKYKQDTNRLVYWMIRSTNAIPAAAPASAKAGSTSEGNTCVQQLHRFRSPKITVNGILLACEAIKANIGDTLDAVPSTVFRLFRSVIAARSQAYSFFNKITSETPDPQIEKDNAKHKAFLDALEKAFKILGGEEWLKSKKPSVTKDQMQEEEDNLFSNMFAKLSISKDYDSDEEENDENQKPDTSASTQTKPRAQPRPGKGKKSKKAKAKKSKSKGTTTSTQVTDTEFEDFPIEAFRIIDDESGEITDYLLAVYAWFRQSMALRNYLQELWWKVATGKVNSAVAGALSEVAIAKVKQLQAEIISEFGLHHGNFDTLANTITRGNPEKACSNFRVALFQVPNDPRAGPARMVNSNYIDAKEGFFLHAYWDLLAFILDWQATRSGKPTKKMLKELNKWDPNLDLRKVSKEERVQWRRQYTINWLYDLISVYSSIAVQRKHRGMPIVYDREDWSADGKYKEHRRLYGLNRFAGEVTALAMSKLDVQEIKKRILPHTVFELQLIVDSWTSSRGWTHSLMNGHVLKAPPSNFQPTRDVDMFLDKDKKLDSFRGFVPSVDIFVQLIDKTEFTAGNQGRTNELHKILLPTLSEDFICWLGSSKLAYGLNDIPPTRFASTNPNGLWAYSPYLNGVGLAEALDITFQYGMFTWDSQPEPMLTIHLHNMLAKLGYLKREVGLWASLGEIYKQSFFANGKEPTADFQKAFTAACALSKTTMHRATRARSNMDFSTIESFLETQTPKFFKNKSLLVLLRRANWDPDAIPDADLPLPSLIAFRRLEKIRKVRDLRTGKMVPDPNSMLLQKCLSLGIDPAGYLESRSKPSASARNINFTPELQTQMDAQLGIGSDYTHNMDEEDTAGNFVEELKLVQLELMCDINSDFLTPYSAPNYINIMIFMLMVWMQIEEALKKSNNPWVRKAYDGTMGDPRLEDQKRLTFTVYMLSRAHEEDPALCQLVADVFEKTRCGFLDNVYWGDLTTFESDSKTIETEDSPMDGVGECSIM</sequence>
<dbReference type="EMBL" id="ML119665">
    <property type="protein sequence ID" value="RPA83332.1"/>
    <property type="molecule type" value="Genomic_DNA"/>
</dbReference>
<proteinExistence type="predicted"/>
<organism evidence="3 4">
    <name type="scientific">Ascobolus immersus RN42</name>
    <dbReference type="NCBI Taxonomy" id="1160509"/>
    <lineage>
        <taxon>Eukaryota</taxon>
        <taxon>Fungi</taxon>
        <taxon>Dikarya</taxon>
        <taxon>Ascomycota</taxon>
        <taxon>Pezizomycotina</taxon>
        <taxon>Pezizomycetes</taxon>
        <taxon>Pezizales</taxon>
        <taxon>Ascobolaceae</taxon>
        <taxon>Ascobolus</taxon>
    </lineage>
</organism>
<dbReference type="STRING" id="1160509.A0A3N4IB81"/>
<dbReference type="InterPro" id="IPR016864">
    <property type="entry name" value="UCP028035"/>
</dbReference>
<dbReference type="PANTHER" id="PTHR38795:SF1">
    <property type="entry name" value="DUF6604 DOMAIN-CONTAINING PROTEIN"/>
    <property type="match status" value="1"/>
</dbReference>
<protein>
    <recommendedName>
        <fullName evidence="2">DUF6604 domain-containing protein</fullName>
    </recommendedName>
</protein>
<reference evidence="3 4" key="1">
    <citation type="journal article" date="2018" name="Nat. Ecol. Evol.">
        <title>Pezizomycetes genomes reveal the molecular basis of ectomycorrhizal truffle lifestyle.</title>
        <authorList>
            <person name="Murat C."/>
            <person name="Payen T."/>
            <person name="Noel B."/>
            <person name="Kuo A."/>
            <person name="Morin E."/>
            <person name="Chen J."/>
            <person name="Kohler A."/>
            <person name="Krizsan K."/>
            <person name="Balestrini R."/>
            <person name="Da Silva C."/>
            <person name="Montanini B."/>
            <person name="Hainaut M."/>
            <person name="Levati E."/>
            <person name="Barry K.W."/>
            <person name="Belfiori B."/>
            <person name="Cichocki N."/>
            <person name="Clum A."/>
            <person name="Dockter R.B."/>
            <person name="Fauchery L."/>
            <person name="Guy J."/>
            <person name="Iotti M."/>
            <person name="Le Tacon F."/>
            <person name="Lindquist E.A."/>
            <person name="Lipzen A."/>
            <person name="Malagnac F."/>
            <person name="Mello A."/>
            <person name="Molinier V."/>
            <person name="Miyauchi S."/>
            <person name="Poulain J."/>
            <person name="Riccioni C."/>
            <person name="Rubini A."/>
            <person name="Sitrit Y."/>
            <person name="Splivallo R."/>
            <person name="Traeger S."/>
            <person name="Wang M."/>
            <person name="Zifcakova L."/>
            <person name="Wipf D."/>
            <person name="Zambonelli A."/>
            <person name="Paolocci F."/>
            <person name="Nowrousian M."/>
            <person name="Ottonello S."/>
            <person name="Baldrian P."/>
            <person name="Spatafora J.W."/>
            <person name="Henrissat B."/>
            <person name="Nagy L.G."/>
            <person name="Aury J.M."/>
            <person name="Wincker P."/>
            <person name="Grigoriev I.V."/>
            <person name="Bonfante P."/>
            <person name="Martin F.M."/>
        </authorList>
    </citation>
    <scope>NUCLEOTIDE SEQUENCE [LARGE SCALE GENOMIC DNA]</scope>
    <source>
        <strain evidence="3 4">RN42</strain>
    </source>
</reference>
<keyword evidence="4" id="KW-1185">Reference proteome</keyword>
<dbReference type="AlphaFoldDB" id="A0A3N4IB81"/>
<feature type="domain" description="DUF6604" evidence="2">
    <location>
        <begin position="8"/>
        <end position="310"/>
    </location>
</feature>